<accession>A0A0B5EUE7</accession>
<feature type="region of interest" description="Disordered" evidence="1">
    <location>
        <begin position="1"/>
        <end position="25"/>
    </location>
</feature>
<gene>
    <name evidence="2" type="ORF">SLNWT_4993</name>
</gene>
<evidence type="ECO:0000313" key="3">
    <source>
        <dbReference type="Proteomes" id="UP000031523"/>
    </source>
</evidence>
<organism evidence="2 3">
    <name type="scientific">Streptomyces albus (strain ATCC 21838 / DSM 41398 / FERM P-419 / JCM 4703 / NBRC 107858)</name>
    <dbReference type="NCBI Taxonomy" id="1081613"/>
    <lineage>
        <taxon>Bacteria</taxon>
        <taxon>Bacillati</taxon>
        <taxon>Actinomycetota</taxon>
        <taxon>Actinomycetes</taxon>
        <taxon>Kitasatosporales</taxon>
        <taxon>Streptomycetaceae</taxon>
        <taxon>Streptomyces</taxon>
    </lineage>
</organism>
<keyword evidence="3" id="KW-1185">Reference proteome</keyword>
<proteinExistence type="predicted"/>
<protein>
    <submittedName>
        <fullName evidence="2">Uncharacterized protein</fullName>
    </submittedName>
</protein>
<dbReference type="KEGG" id="sals:SLNWT_4993"/>
<evidence type="ECO:0000313" key="2">
    <source>
        <dbReference type="EMBL" id="AJE85369.1"/>
    </source>
</evidence>
<dbReference type="AlphaFoldDB" id="A0A0B5EUE7"/>
<dbReference type="EMBL" id="CP010519">
    <property type="protein sequence ID" value="AJE85369.1"/>
    <property type="molecule type" value="Genomic_DNA"/>
</dbReference>
<feature type="compositionally biased region" description="Low complexity" evidence="1">
    <location>
        <begin position="62"/>
        <end position="73"/>
    </location>
</feature>
<name>A0A0B5EUE7_STRA4</name>
<reference evidence="2 3" key="1">
    <citation type="submission" date="2015-01" db="EMBL/GenBank/DDBJ databases">
        <title>Enhanced salinomycin production by adjusting the supply of polyketide extender units in Streptomyce albus DSM 41398.</title>
        <authorList>
            <person name="Lu C."/>
        </authorList>
    </citation>
    <scope>NUCLEOTIDE SEQUENCE [LARGE SCALE GENOMIC DNA]</scope>
    <source>
        <strain evidence="3">ATCC 21838 / DSM 41398 / FERM P-419 / JCM 4703 / NBRC 107858</strain>
    </source>
</reference>
<evidence type="ECO:0000256" key="1">
    <source>
        <dbReference type="SAM" id="MobiDB-lite"/>
    </source>
</evidence>
<feature type="compositionally biased region" description="Pro residues" evidence="1">
    <location>
        <begin position="48"/>
        <end position="61"/>
    </location>
</feature>
<feature type="region of interest" description="Disordered" evidence="1">
    <location>
        <begin position="37"/>
        <end position="83"/>
    </location>
</feature>
<dbReference type="Proteomes" id="UP000031523">
    <property type="component" value="Chromosome"/>
</dbReference>
<sequence>MRRRYPRSWQPPGPPPSAAGRNSGRLRGEYMSFCGRTPRPGHRFFRGMPPPPGAVRPPPSPRTAARPAGAPSSYTARSAGAFPSYGRETSGRFLLVRPRCQWALLASGHDEQQ</sequence>